<feature type="transmembrane region" description="Helical" evidence="6">
    <location>
        <begin position="180"/>
        <end position="198"/>
    </location>
</feature>
<evidence type="ECO:0000256" key="4">
    <source>
        <dbReference type="ARBA" id="ARBA00022989"/>
    </source>
</evidence>
<keyword evidence="4 6" id="KW-1133">Transmembrane helix</keyword>
<feature type="transmembrane region" description="Helical" evidence="6">
    <location>
        <begin position="132"/>
        <end position="151"/>
    </location>
</feature>
<keyword evidence="5 6" id="KW-0472">Membrane</keyword>
<dbReference type="Pfam" id="PF01478">
    <property type="entry name" value="Peptidase_A24"/>
    <property type="match status" value="1"/>
</dbReference>
<dbReference type="Proteomes" id="UP001272052">
    <property type="component" value="Unassembled WGS sequence"/>
</dbReference>
<feature type="transmembrane region" description="Helical" evidence="6">
    <location>
        <begin position="39"/>
        <end position="60"/>
    </location>
</feature>
<accession>A0ABU3VRR3</accession>
<dbReference type="PANTHER" id="PTHR36506">
    <property type="entry name" value="PREFLAGELLIN PEPTIDASE"/>
    <property type="match status" value="1"/>
</dbReference>
<evidence type="ECO:0000259" key="7">
    <source>
        <dbReference type="Pfam" id="PF01478"/>
    </source>
</evidence>
<organism evidence="8 9">
    <name type="scientific">Methanimicrococcus hacksteinii</name>
    <dbReference type="NCBI Taxonomy" id="3028293"/>
    <lineage>
        <taxon>Archaea</taxon>
        <taxon>Methanobacteriati</taxon>
        <taxon>Methanobacteriota</taxon>
        <taxon>Stenosarchaea group</taxon>
        <taxon>Methanomicrobia</taxon>
        <taxon>Methanosarcinales</taxon>
        <taxon>Methanosarcinaceae</taxon>
        <taxon>Methanimicrococcus</taxon>
    </lineage>
</organism>
<keyword evidence="9" id="KW-1185">Reference proteome</keyword>
<evidence type="ECO:0000256" key="5">
    <source>
        <dbReference type="ARBA" id="ARBA00023136"/>
    </source>
</evidence>
<evidence type="ECO:0000256" key="6">
    <source>
        <dbReference type="SAM" id="Phobius"/>
    </source>
</evidence>
<comment type="caution">
    <text evidence="8">The sequence shown here is derived from an EMBL/GenBank/DDBJ whole genome shotgun (WGS) entry which is preliminary data.</text>
</comment>
<feature type="domain" description="Prepilin type IV endopeptidase peptidase" evidence="7">
    <location>
        <begin position="16"/>
        <end position="145"/>
    </location>
</feature>
<name>A0ABU3VRR3_9EURY</name>
<dbReference type="RefSeq" id="WP_420891296.1">
    <property type="nucleotide sequence ID" value="NZ_JAWDKC010000032.1"/>
</dbReference>
<dbReference type="InterPro" id="IPR000045">
    <property type="entry name" value="Prepilin_IV_endopep_pep"/>
</dbReference>
<keyword evidence="2" id="KW-1003">Cell membrane</keyword>
<evidence type="ECO:0000313" key="9">
    <source>
        <dbReference type="Proteomes" id="UP001272052"/>
    </source>
</evidence>
<evidence type="ECO:0000256" key="3">
    <source>
        <dbReference type="ARBA" id="ARBA00022692"/>
    </source>
</evidence>
<evidence type="ECO:0000256" key="2">
    <source>
        <dbReference type="ARBA" id="ARBA00022475"/>
    </source>
</evidence>
<dbReference type="EMBL" id="JAWDKC010000032">
    <property type="protein sequence ID" value="MDV0446081.1"/>
    <property type="molecule type" value="Genomic_DNA"/>
</dbReference>
<gene>
    <name evidence="8" type="ORF">MmiAt1_16940</name>
</gene>
<protein>
    <recommendedName>
        <fullName evidence="7">Prepilin type IV endopeptidase peptidase domain-containing protein</fullName>
    </recommendedName>
</protein>
<evidence type="ECO:0000256" key="1">
    <source>
        <dbReference type="ARBA" id="ARBA00004651"/>
    </source>
</evidence>
<feature type="transmembrane region" description="Helical" evidence="6">
    <location>
        <begin position="93"/>
        <end position="112"/>
    </location>
</feature>
<reference evidence="8 9" key="1">
    <citation type="submission" date="2023-06" db="EMBL/GenBank/DDBJ databases">
        <title>Genome sequence of Methanimicrococcus sp. At1.</title>
        <authorList>
            <person name="Protasov E."/>
            <person name="Platt K."/>
            <person name="Poehlein A."/>
            <person name="Daniel R."/>
            <person name="Brune A."/>
        </authorList>
    </citation>
    <scope>NUCLEOTIDE SEQUENCE [LARGE SCALE GENOMIC DNA]</scope>
    <source>
        <strain evidence="8 9">At1</strain>
    </source>
</reference>
<keyword evidence="3 6" id="KW-0812">Transmembrane</keyword>
<evidence type="ECO:0000313" key="8">
    <source>
        <dbReference type="EMBL" id="MDV0446081.1"/>
    </source>
</evidence>
<feature type="transmembrane region" description="Helical" evidence="6">
    <location>
        <begin position="66"/>
        <end position="86"/>
    </location>
</feature>
<sequence length="214" mass="24026">MNTFDLLAAVTFVKIILFSAVLFIAAVQDFRTQTVSDNLWLTASFLLMPIIILEISAAGISHFADVVFSFIFFFFFSAICFSLRIFGGADCKAFLLIAAGFPIPIVSAVQNFQSTGYFSLFDLFDLFLSFPFAVLFNSLLLSLIFILVFFFKPDKQFCSAGGFNTKNNSRQSLFQKMFELRFPFLPSIAGGFFLSVFLRVCGGESPCSIYFIFF</sequence>
<proteinExistence type="predicted"/>
<dbReference type="InterPro" id="IPR052218">
    <property type="entry name" value="Preflagellin_Peptidase"/>
</dbReference>
<dbReference type="Gene3D" id="1.20.120.1220">
    <property type="match status" value="1"/>
</dbReference>
<comment type="subcellular location">
    <subcellularLocation>
        <location evidence="1">Cell membrane</location>
        <topology evidence="1">Multi-pass membrane protein</topology>
    </subcellularLocation>
</comment>
<feature type="transmembrane region" description="Helical" evidence="6">
    <location>
        <begin position="6"/>
        <end position="27"/>
    </location>
</feature>
<dbReference type="PANTHER" id="PTHR36506:SF1">
    <property type="entry name" value="PREFLAGELLIN PEPTIDASE"/>
    <property type="match status" value="1"/>
</dbReference>